<evidence type="ECO:0000313" key="1">
    <source>
        <dbReference type="EMBL" id="UFZ04657.1"/>
    </source>
</evidence>
<sequence>MEPEPARSTVYFDGSCPLCRAEIGYYSRTDQAGALCFVDVSQTGAEPPAGLTQRQALERFHVCAGDGRVLSGAAAFVEVWRRLPRWRWAARVASLPGALAVLELGYRMFLPVRPFISRGLGRILQRKAAAVGQESGGA</sequence>
<protein>
    <submittedName>
        <fullName evidence="1">DUF393 domain-containing protein</fullName>
    </submittedName>
</protein>
<dbReference type="Pfam" id="PF04134">
    <property type="entry name" value="DCC1-like"/>
    <property type="match status" value="1"/>
</dbReference>
<organism evidence="1 2">
    <name type="scientific">Bradyrhizobium ontarionense</name>
    <dbReference type="NCBI Taxonomy" id="2898149"/>
    <lineage>
        <taxon>Bacteria</taxon>
        <taxon>Pseudomonadati</taxon>
        <taxon>Pseudomonadota</taxon>
        <taxon>Alphaproteobacteria</taxon>
        <taxon>Hyphomicrobiales</taxon>
        <taxon>Nitrobacteraceae</taxon>
        <taxon>Bradyrhizobium</taxon>
    </lineage>
</organism>
<evidence type="ECO:0000313" key="2">
    <source>
        <dbReference type="Proteomes" id="UP001431010"/>
    </source>
</evidence>
<reference evidence="1" key="1">
    <citation type="journal article" date="2024" name="Antonie Van Leeuwenhoek">
        <title>Bradyrhizobium ontarionense sp. nov., a novel bacterial symbiont isolated from Aeschynomene indica (Indian jointvetch), harbours photosynthesis, nitrogen fixation and nitrous oxide (N2O) reductase genes.</title>
        <authorList>
            <person name="Bromfield E.S.P."/>
            <person name="Cloutier S."/>
        </authorList>
    </citation>
    <scope>NUCLEOTIDE SEQUENCE</scope>
    <source>
        <strain evidence="1">A19</strain>
    </source>
</reference>
<name>A0ABY3RD27_9BRAD</name>
<dbReference type="InterPro" id="IPR007263">
    <property type="entry name" value="DCC1-like"/>
</dbReference>
<dbReference type="EMBL" id="CP088156">
    <property type="protein sequence ID" value="UFZ04657.1"/>
    <property type="molecule type" value="Genomic_DNA"/>
</dbReference>
<dbReference type="RefSeq" id="WP_231321623.1">
    <property type="nucleotide sequence ID" value="NZ_CP088156.1"/>
</dbReference>
<dbReference type="PANTHER" id="PTHR34290:SF2">
    <property type="entry name" value="OS04G0668800 PROTEIN"/>
    <property type="match status" value="1"/>
</dbReference>
<accession>A0ABY3RD27</accession>
<keyword evidence="2" id="KW-1185">Reference proteome</keyword>
<dbReference type="InterPro" id="IPR044691">
    <property type="entry name" value="DCC1_Trx"/>
</dbReference>
<dbReference type="Proteomes" id="UP001431010">
    <property type="component" value="Chromosome"/>
</dbReference>
<gene>
    <name evidence="1" type="ORF">LQG66_36685</name>
</gene>
<dbReference type="PANTHER" id="PTHR34290">
    <property type="entry name" value="SI:CH73-390P7.2"/>
    <property type="match status" value="1"/>
</dbReference>
<proteinExistence type="predicted"/>